<evidence type="ECO:0000313" key="3">
    <source>
        <dbReference type="Proteomes" id="UP000231057"/>
    </source>
</evidence>
<sequence length="188" mass="20153">MASAYIASSEANSDVSTLEVPLKLSSFLQSLLSYLAGTLEEVVGVDDASGFIALVGQQMGNEINQIYQEAMGDRLVPPEVVAKILVDLKNRIEGQFFIVEQDADRIVLGNHRCPLGSGVVGHPSLCMMTSNVFGVITAHHLGYAKVCIEGAIANGDQGCRVVVYTRPSAAAQAAMGREYYKLEQSKDD</sequence>
<reference evidence="2 3" key="1">
    <citation type="submission" date="2016-11" db="EMBL/GenBank/DDBJ databases">
        <title>Complete genome sequence of thermophilic cyanobacteria strain Synechococcus sp. PCC6715.</title>
        <authorList>
            <person name="Tang J."/>
            <person name="Daroch M."/>
            <person name="Liang Y."/>
            <person name="Jiang D."/>
            <person name="Shah M."/>
        </authorList>
    </citation>
    <scope>NUCLEOTIDE SEQUENCE [LARGE SCALE GENOMIC DNA]</scope>
    <source>
        <strain evidence="2 3">PCC 6715</strain>
    </source>
</reference>
<proteinExistence type="predicted"/>
<dbReference type="Proteomes" id="UP000231057">
    <property type="component" value="Chromosome"/>
</dbReference>
<dbReference type="InterPro" id="IPR041359">
    <property type="entry name" value="MetOD1"/>
</dbReference>
<dbReference type="Pfam" id="PF18546">
    <property type="entry name" value="MetOD1"/>
    <property type="match status" value="1"/>
</dbReference>
<dbReference type="KEGG" id="slw:BRW62_03785"/>
<feature type="domain" description="Metanogen output" evidence="1">
    <location>
        <begin position="35"/>
        <end position="163"/>
    </location>
</feature>
<evidence type="ECO:0000313" key="2">
    <source>
        <dbReference type="EMBL" id="ATS18011.1"/>
    </source>
</evidence>
<organism evidence="2 3">
    <name type="scientific">Parathermosynechococcus lividus PCC 6715</name>
    <dbReference type="NCBI Taxonomy" id="1917166"/>
    <lineage>
        <taxon>Bacteria</taxon>
        <taxon>Bacillati</taxon>
        <taxon>Cyanobacteriota</taxon>
        <taxon>Cyanophyceae</taxon>
        <taxon>Acaryochloridales</taxon>
        <taxon>Thermosynechococcaceae</taxon>
        <taxon>Parathermosynechococcus</taxon>
    </lineage>
</organism>
<protein>
    <submittedName>
        <fullName evidence="2">Transcriptional regulator</fullName>
    </submittedName>
</protein>
<reference evidence="3" key="2">
    <citation type="journal article" date="2022" name="Front. Microbiol.">
        <title>Comparative Genomic Analysis Revealed Distinct Molecular Components and Organization of CO2-Concentrating Mechanism in Thermophilic Cyanobacteria.</title>
        <authorList>
            <person name="Tang J."/>
            <person name="Zhou H."/>
            <person name="Yao D."/>
            <person name="Riaz S."/>
            <person name="You D."/>
            <person name="Klepacz-Smolka A."/>
            <person name="Daroch M."/>
        </authorList>
    </citation>
    <scope>NUCLEOTIDE SEQUENCE [LARGE SCALE GENOMIC DNA]</scope>
    <source>
        <strain evidence="3">PCC 6715</strain>
    </source>
</reference>
<name>A0A2D2Q0I0_PARLV</name>
<dbReference type="AlphaFoldDB" id="A0A2D2Q0I0"/>
<evidence type="ECO:0000259" key="1">
    <source>
        <dbReference type="Pfam" id="PF18546"/>
    </source>
</evidence>
<dbReference type="OrthoDB" id="260231at2"/>
<accession>A0A2D2Q0I0</accession>
<dbReference type="RefSeq" id="WP_099798366.1">
    <property type="nucleotide sequence ID" value="NZ_CP018092.1"/>
</dbReference>
<gene>
    <name evidence="2" type="ORF">BRW62_03785</name>
</gene>
<dbReference type="EMBL" id="CP018092">
    <property type="protein sequence ID" value="ATS18011.1"/>
    <property type="molecule type" value="Genomic_DNA"/>
</dbReference>
<keyword evidence="3" id="KW-1185">Reference proteome</keyword>